<dbReference type="Gene3D" id="3.30.1490.20">
    <property type="entry name" value="ATP-grasp fold, A domain"/>
    <property type="match status" value="1"/>
</dbReference>
<dbReference type="Pfam" id="PF08442">
    <property type="entry name" value="ATP-grasp_2"/>
    <property type="match status" value="1"/>
</dbReference>
<dbReference type="UniPathway" id="UPA00223">
    <property type="reaction ID" value="UER00999"/>
</dbReference>
<gene>
    <name evidence="13" type="ORF">SBAD_LOCUS8932</name>
</gene>
<dbReference type="GO" id="GO:0005739">
    <property type="term" value="C:mitochondrion"/>
    <property type="evidence" value="ECO:0007669"/>
    <property type="project" value="TreeGrafter"/>
</dbReference>
<keyword evidence="14" id="KW-1185">Reference proteome</keyword>
<evidence type="ECO:0000259" key="11">
    <source>
        <dbReference type="Pfam" id="PF00549"/>
    </source>
</evidence>
<comment type="cofactor">
    <cofactor evidence="1">
        <name>Mg(2+)</name>
        <dbReference type="ChEBI" id="CHEBI:18420"/>
    </cofactor>
</comment>
<dbReference type="WBParaSite" id="SBAD_0000925301-mRNA-1">
    <property type="protein sequence ID" value="SBAD_0000925301-mRNA-1"/>
    <property type="gene ID" value="SBAD_0000925301"/>
</dbReference>
<dbReference type="InterPro" id="IPR016102">
    <property type="entry name" value="Succinyl-CoA_synth-like"/>
</dbReference>
<keyword evidence="3" id="KW-0816">Tricarboxylic acid cycle</keyword>
<dbReference type="Gene3D" id="3.30.470.20">
    <property type="entry name" value="ATP-grasp fold, B domain"/>
    <property type="match status" value="1"/>
</dbReference>
<dbReference type="AlphaFoldDB" id="A0A183IZ84"/>
<evidence type="ECO:0000313" key="14">
    <source>
        <dbReference type="Proteomes" id="UP000270296"/>
    </source>
</evidence>
<comment type="similarity">
    <text evidence="10">Belongs to the succinate/malate CoA ligase beta subunit family.</text>
</comment>
<dbReference type="EMBL" id="UZAM01012128">
    <property type="protein sequence ID" value="VDP20193.1"/>
    <property type="molecule type" value="Genomic_DNA"/>
</dbReference>
<keyword evidence="4 10" id="KW-0436">Ligase</keyword>
<dbReference type="SUPFAM" id="SSF52210">
    <property type="entry name" value="Succinyl-CoA synthetase domains"/>
    <property type="match status" value="1"/>
</dbReference>
<dbReference type="InterPro" id="IPR005811">
    <property type="entry name" value="SUCC_ACL_C"/>
</dbReference>
<keyword evidence="6 10" id="KW-0547">Nucleotide-binding</keyword>
<dbReference type="InterPro" id="IPR013815">
    <property type="entry name" value="ATP_grasp_subdomain_1"/>
</dbReference>
<keyword evidence="5" id="KW-0479">Metal-binding</keyword>
<dbReference type="InterPro" id="IPR005809">
    <property type="entry name" value="Succ_CoA_ligase-like_bsu"/>
</dbReference>
<keyword evidence="9" id="KW-0809">Transit peptide</keyword>
<dbReference type="FunFam" id="3.30.470.20:FF:000002">
    <property type="entry name" value="Succinate--CoA ligase [ADP-forming] subunit beta"/>
    <property type="match status" value="1"/>
</dbReference>
<keyword evidence="8" id="KW-0460">Magnesium</keyword>
<evidence type="ECO:0000256" key="6">
    <source>
        <dbReference type="ARBA" id="ARBA00022741"/>
    </source>
</evidence>
<evidence type="ECO:0000259" key="12">
    <source>
        <dbReference type="Pfam" id="PF08442"/>
    </source>
</evidence>
<dbReference type="GO" id="GO:0006099">
    <property type="term" value="P:tricarboxylic acid cycle"/>
    <property type="evidence" value="ECO:0007669"/>
    <property type="project" value="UniProtKB-UniPathway"/>
</dbReference>
<evidence type="ECO:0000256" key="9">
    <source>
        <dbReference type="ARBA" id="ARBA00022946"/>
    </source>
</evidence>
<dbReference type="PANTHER" id="PTHR11815">
    <property type="entry name" value="SUCCINYL-COA SYNTHETASE BETA CHAIN"/>
    <property type="match status" value="1"/>
</dbReference>
<dbReference type="GO" id="GO:0004775">
    <property type="term" value="F:succinate-CoA ligase (ADP-forming) activity"/>
    <property type="evidence" value="ECO:0007669"/>
    <property type="project" value="TreeGrafter"/>
</dbReference>
<comment type="subunit">
    <text evidence="10">Heterodimer of an alpha and a beta subunit.</text>
</comment>
<evidence type="ECO:0000256" key="1">
    <source>
        <dbReference type="ARBA" id="ARBA00001946"/>
    </source>
</evidence>
<dbReference type="Proteomes" id="UP000270296">
    <property type="component" value="Unassembled WGS sequence"/>
</dbReference>
<evidence type="ECO:0000256" key="2">
    <source>
        <dbReference type="ARBA" id="ARBA00005064"/>
    </source>
</evidence>
<sequence>MQLMRNAGISVPEHSLVRSISEVEEAVRRIGGSDFILKAQVATGGRRLGQFENGLKGGIQSVTSAVEARDIASKMLGQKLVTRQTGSAGIVCNELLLCKRLYLRREAYFSITLDRAFGGPVMIACKNGGVDIETVAAEDPQSIVKIPVNIKEGVSNELALEVARAMGFNENSIGQAADIVVKLYNLFIKSDCTLLEINPMAEDSNSHVYCVDCKMILDDSASFRQRELFKLASTIGISDKERRAVENHLNFIPLKGNIGCLVNGAGLAMATMDIIKLHGGEPADFLDVGGGATIENVTEAFRIITDDPNVRAVLVNIFGGILRCDVIAAGIVQAAKELKLKVPVVCRLQGTNVDDAKALIANNNLKLLAVDNLDEAARMVSAVKVLSSSFWARYV</sequence>
<feature type="domain" description="ATP-grasp fold succinyl-CoA synthetase-type" evidence="12">
    <location>
        <begin position="2"/>
        <end position="201"/>
    </location>
</feature>
<organism evidence="15">
    <name type="scientific">Soboliphyme baturini</name>
    <dbReference type="NCBI Taxonomy" id="241478"/>
    <lineage>
        <taxon>Eukaryota</taxon>
        <taxon>Metazoa</taxon>
        <taxon>Ecdysozoa</taxon>
        <taxon>Nematoda</taxon>
        <taxon>Enoplea</taxon>
        <taxon>Dorylaimia</taxon>
        <taxon>Dioctophymatida</taxon>
        <taxon>Dioctophymatoidea</taxon>
        <taxon>Soboliphymatidae</taxon>
        <taxon>Soboliphyme</taxon>
    </lineage>
</organism>
<dbReference type="GO" id="GO:0042709">
    <property type="term" value="C:succinate-CoA ligase complex"/>
    <property type="evidence" value="ECO:0007669"/>
    <property type="project" value="TreeGrafter"/>
</dbReference>
<dbReference type="SUPFAM" id="SSF56059">
    <property type="entry name" value="Glutathione synthetase ATP-binding domain-like"/>
    <property type="match status" value="1"/>
</dbReference>
<evidence type="ECO:0000256" key="8">
    <source>
        <dbReference type="ARBA" id="ARBA00022842"/>
    </source>
</evidence>
<reference evidence="13 14" key="2">
    <citation type="submission" date="2018-11" db="EMBL/GenBank/DDBJ databases">
        <authorList>
            <consortium name="Pathogen Informatics"/>
        </authorList>
    </citation>
    <scope>NUCLEOTIDE SEQUENCE [LARGE SCALE GENOMIC DNA]</scope>
</reference>
<evidence type="ECO:0000256" key="4">
    <source>
        <dbReference type="ARBA" id="ARBA00022598"/>
    </source>
</evidence>
<evidence type="ECO:0000256" key="10">
    <source>
        <dbReference type="RuleBase" id="RU361258"/>
    </source>
</evidence>
<evidence type="ECO:0000313" key="13">
    <source>
        <dbReference type="EMBL" id="VDP20193.1"/>
    </source>
</evidence>
<keyword evidence="7" id="KW-0067">ATP-binding</keyword>
<feature type="domain" description="ATP-citrate synthase/succinyl-CoA ligase C-terminal" evidence="11">
    <location>
        <begin position="261"/>
        <end position="379"/>
    </location>
</feature>
<protein>
    <recommendedName>
        <fullName evidence="10">Succinate-CoA ligase subunit beta</fullName>
        <ecNumber evidence="10">6.2.1.-</ecNumber>
    </recommendedName>
</protein>
<dbReference type="PROSITE" id="PS01217">
    <property type="entry name" value="SUCCINYL_COA_LIG_3"/>
    <property type="match status" value="1"/>
</dbReference>
<dbReference type="GO" id="GO:0006104">
    <property type="term" value="P:succinyl-CoA metabolic process"/>
    <property type="evidence" value="ECO:0007669"/>
    <property type="project" value="TreeGrafter"/>
</dbReference>
<dbReference type="GO" id="GO:0046872">
    <property type="term" value="F:metal ion binding"/>
    <property type="evidence" value="ECO:0007669"/>
    <property type="project" value="UniProtKB-KW"/>
</dbReference>
<accession>A0A183IZ84</accession>
<dbReference type="PIRSF" id="PIRSF001554">
    <property type="entry name" value="SucCS_beta"/>
    <property type="match status" value="1"/>
</dbReference>
<name>A0A183IZ84_9BILA</name>
<dbReference type="FunFam" id="3.40.50.261:FF:000001">
    <property type="entry name" value="Succinate--CoA ligase [ADP-forming] subunit beta"/>
    <property type="match status" value="1"/>
</dbReference>
<dbReference type="InterPro" id="IPR017866">
    <property type="entry name" value="Succ-CoA_synthase_bsu_CS"/>
</dbReference>
<evidence type="ECO:0000256" key="3">
    <source>
        <dbReference type="ARBA" id="ARBA00022532"/>
    </source>
</evidence>
<comment type="pathway">
    <text evidence="2">Carbohydrate metabolism; tricarboxylic acid cycle; succinate from succinyl-CoA (ligase route): step 1/1.</text>
</comment>
<dbReference type="GO" id="GO:0005524">
    <property type="term" value="F:ATP binding"/>
    <property type="evidence" value="ECO:0007669"/>
    <property type="project" value="UniProtKB-KW"/>
</dbReference>
<dbReference type="Pfam" id="PF00549">
    <property type="entry name" value="Ligase_CoA"/>
    <property type="match status" value="1"/>
</dbReference>
<evidence type="ECO:0000313" key="15">
    <source>
        <dbReference type="WBParaSite" id="SBAD_0000925301-mRNA-1"/>
    </source>
</evidence>
<reference evidence="15" key="1">
    <citation type="submission" date="2016-06" db="UniProtKB">
        <authorList>
            <consortium name="WormBaseParasite"/>
        </authorList>
    </citation>
    <scope>IDENTIFICATION</scope>
</reference>
<evidence type="ECO:0000256" key="5">
    <source>
        <dbReference type="ARBA" id="ARBA00022723"/>
    </source>
</evidence>
<dbReference type="OrthoDB" id="1552at2759"/>
<dbReference type="NCBIfam" id="TIGR01016">
    <property type="entry name" value="sucCoAbeta"/>
    <property type="match status" value="1"/>
</dbReference>
<dbReference type="NCBIfam" id="NF001913">
    <property type="entry name" value="PRK00696.1"/>
    <property type="match status" value="1"/>
</dbReference>
<dbReference type="InterPro" id="IPR013650">
    <property type="entry name" value="ATP-grasp_succ-CoA_synth-type"/>
</dbReference>
<evidence type="ECO:0000256" key="7">
    <source>
        <dbReference type="ARBA" id="ARBA00022840"/>
    </source>
</evidence>
<dbReference type="Gene3D" id="3.40.50.261">
    <property type="entry name" value="Succinyl-CoA synthetase domains"/>
    <property type="match status" value="1"/>
</dbReference>
<dbReference type="EC" id="6.2.1.-" evidence="10"/>
<dbReference type="PANTHER" id="PTHR11815:SF1">
    <property type="entry name" value="SUCCINATE--COA LIGASE [ADP-FORMING] SUBUNIT BETA, MITOCHONDRIAL"/>
    <property type="match status" value="1"/>
</dbReference>
<proteinExistence type="inferred from homology"/>